<dbReference type="OrthoDB" id="405996at2759"/>
<comment type="subcellular location">
    <subcellularLocation>
        <location evidence="1">Endomembrane system</location>
    </subcellularLocation>
</comment>
<dbReference type="AlphaFoldDB" id="A0A7I8VMU2"/>
<keyword evidence="3" id="KW-0472">Membrane</keyword>
<dbReference type="Proteomes" id="UP000549394">
    <property type="component" value="Unassembled WGS sequence"/>
</dbReference>
<evidence type="ECO:0000259" key="4">
    <source>
        <dbReference type="PROSITE" id="PS50275"/>
    </source>
</evidence>
<sequence length="496" mass="57053">MIVSRSDSRFARGYYVIGSNESETRFRVFKIDRLEPYELKIYHDEVEYTSSEMRELLRRIKEAAKSSSKGTKSEEIPIKCALGIAGFVRFFEGYYMILVTTRKRVAQIGPHFVYKVLESHLLYIPNDEVKPASHPDEQRYVKLFQNVDLTSNFYFSYGYELTQTLQYNLALSKPDASEIEELEIDSDKKIIGIIQQSEKKFVWNDYLLQPTRDVLSKEWTITLIHGFIQQVCLNVVGKPVYLTLIARRSQYYAGTRFLKRGSNCKGQVANEVEIEQIVNDASLTHFHENHYTSYVQLRGSVPGFWSQDISKMVPKPQITIDQSDAFAYVAGAHFRSLLKRYGSPVIVFNLVKKKEKKRHENQLTDILKDAISYLNQFLTKEQQIIYTACDMARVSKKKDVLHLLHHLSEKILDKTGIFHNKKNNSLQTGVIRTNCVDCLDRTNTAQFAVFKCALERQLCSLGIIEQKTPDANSHAADILEDMMEDLGDTLAIQYGG</sequence>
<keyword evidence="6" id="KW-1185">Reference proteome</keyword>
<keyword evidence="2" id="KW-0378">Hydrolase</keyword>
<dbReference type="EMBL" id="CAJFCJ010000007">
    <property type="protein sequence ID" value="CAD5117330.1"/>
    <property type="molecule type" value="Genomic_DNA"/>
</dbReference>
<dbReference type="GO" id="GO:0046856">
    <property type="term" value="P:phosphatidylinositol dephosphorylation"/>
    <property type="evidence" value="ECO:0007669"/>
    <property type="project" value="InterPro"/>
</dbReference>
<evidence type="ECO:0000313" key="6">
    <source>
        <dbReference type="Proteomes" id="UP000549394"/>
    </source>
</evidence>
<dbReference type="Pfam" id="PF02383">
    <property type="entry name" value="Syja_N"/>
    <property type="match status" value="1"/>
</dbReference>
<dbReference type="GO" id="GO:0043813">
    <property type="term" value="F:phosphatidylinositol-3,5-bisphosphate 5-phosphatase activity"/>
    <property type="evidence" value="ECO:0007669"/>
    <property type="project" value="InterPro"/>
</dbReference>
<gene>
    <name evidence="5" type="ORF">DGYR_LOCUS5866</name>
</gene>
<dbReference type="PANTHER" id="PTHR45738:SF5">
    <property type="entry name" value="POLYPHOSPHOINOSITIDE PHOSPHATASE"/>
    <property type="match status" value="1"/>
</dbReference>
<dbReference type="InterPro" id="IPR043573">
    <property type="entry name" value="Fig4-like"/>
</dbReference>
<dbReference type="GO" id="GO:0012505">
    <property type="term" value="C:endomembrane system"/>
    <property type="evidence" value="ECO:0007669"/>
    <property type="project" value="UniProtKB-SubCell"/>
</dbReference>
<comment type="caution">
    <text evidence="5">The sequence shown here is derived from an EMBL/GenBank/DDBJ whole genome shotgun (WGS) entry which is preliminary data.</text>
</comment>
<evidence type="ECO:0000256" key="2">
    <source>
        <dbReference type="ARBA" id="ARBA00022801"/>
    </source>
</evidence>
<dbReference type="PROSITE" id="PS50275">
    <property type="entry name" value="SAC"/>
    <property type="match status" value="1"/>
</dbReference>
<name>A0A7I8VMU2_9ANNE</name>
<evidence type="ECO:0000313" key="5">
    <source>
        <dbReference type="EMBL" id="CAD5117330.1"/>
    </source>
</evidence>
<protein>
    <submittedName>
        <fullName evidence="5">DgyrCDS6116</fullName>
    </submittedName>
</protein>
<evidence type="ECO:0000256" key="3">
    <source>
        <dbReference type="ARBA" id="ARBA00023136"/>
    </source>
</evidence>
<feature type="domain" description="SAC" evidence="4">
    <location>
        <begin position="144"/>
        <end position="496"/>
    </location>
</feature>
<reference evidence="5 6" key="1">
    <citation type="submission" date="2020-08" db="EMBL/GenBank/DDBJ databases">
        <authorList>
            <person name="Hejnol A."/>
        </authorList>
    </citation>
    <scope>NUCLEOTIDE SEQUENCE [LARGE SCALE GENOMIC DNA]</scope>
</reference>
<accession>A0A7I8VMU2</accession>
<evidence type="ECO:0000256" key="1">
    <source>
        <dbReference type="ARBA" id="ARBA00004308"/>
    </source>
</evidence>
<dbReference type="PANTHER" id="PTHR45738">
    <property type="entry name" value="POLYPHOSPHOINOSITIDE PHOSPHATASE"/>
    <property type="match status" value="1"/>
</dbReference>
<proteinExistence type="predicted"/>
<organism evidence="5 6">
    <name type="scientific">Dimorphilus gyrociliatus</name>
    <dbReference type="NCBI Taxonomy" id="2664684"/>
    <lineage>
        <taxon>Eukaryota</taxon>
        <taxon>Metazoa</taxon>
        <taxon>Spiralia</taxon>
        <taxon>Lophotrochozoa</taxon>
        <taxon>Annelida</taxon>
        <taxon>Polychaeta</taxon>
        <taxon>Polychaeta incertae sedis</taxon>
        <taxon>Dinophilidae</taxon>
        <taxon>Dimorphilus</taxon>
    </lineage>
</organism>
<dbReference type="InterPro" id="IPR002013">
    <property type="entry name" value="SAC_dom"/>
</dbReference>